<sequence>MGDNHSAKDCRNMAMCRILRGLIPRVGDEQEFISKAVVDLEVGSKVDPKVTITVKAYVLKTITGLLPSNTINTMDWKEFTELPLADPQFHIPNRIE</sequence>
<evidence type="ECO:0000313" key="2">
    <source>
        <dbReference type="Proteomes" id="UP000837857"/>
    </source>
</evidence>
<feature type="non-terminal residue" evidence="1">
    <location>
        <position position="1"/>
    </location>
</feature>
<dbReference type="EMBL" id="OW152822">
    <property type="protein sequence ID" value="CAH2036853.1"/>
    <property type="molecule type" value="Genomic_DNA"/>
</dbReference>
<gene>
    <name evidence="1" type="ORF">IPOD504_LOCUS903</name>
</gene>
<proteinExistence type="predicted"/>
<reference evidence="1" key="1">
    <citation type="submission" date="2022-03" db="EMBL/GenBank/DDBJ databases">
        <authorList>
            <person name="Martin H S."/>
        </authorList>
    </citation>
    <scope>NUCLEOTIDE SEQUENCE</scope>
</reference>
<protein>
    <submittedName>
        <fullName evidence="1">Uncharacterized protein</fullName>
    </submittedName>
</protein>
<name>A0ABN8HRY1_9NEOP</name>
<organism evidence="1 2">
    <name type="scientific">Iphiclides podalirius</name>
    <name type="common">scarce swallowtail</name>
    <dbReference type="NCBI Taxonomy" id="110791"/>
    <lineage>
        <taxon>Eukaryota</taxon>
        <taxon>Metazoa</taxon>
        <taxon>Ecdysozoa</taxon>
        <taxon>Arthropoda</taxon>
        <taxon>Hexapoda</taxon>
        <taxon>Insecta</taxon>
        <taxon>Pterygota</taxon>
        <taxon>Neoptera</taxon>
        <taxon>Endopterygota</taxon>
        <taxon>Lepidoptera</taxon>
        <taxon>Glossata</taxon>
        <taxon>Ditrysia</taxon>
        <taxon>Papilionoidea</taxon>
        <taxon>Papilionidae</taxon>
        <taxon>Papilioninae</taxon>
        <taxon>Iphiclides</taxon>
    </lineage>
</organism>
<keyword evidence="2" id="KW-1185">Reference proteome</keyword>
<dbReference type="Proteomes" id="UP000837857">
    <property type="component" value="Chromosome 10"/>
</dbReference>
<accession>A0ABN8HRY1</accession>
<evidence type="ECO:0000313" key="1">
    <source>
        <dbReference type="EMBL" id="CAH2036853.1"/>
    </source>
</evidence>